<reference evidence="3 4" key="1">
    <citation type="submission" date="2017-11" db="EMBL/GenBank/DDBJ databases">
        <title>Draft genome sequences of strains TRE 1, TRE D, TRE H and TRI 7, isolated from tamarins, belonging to four potential novel Bifidobacterium species.</title>
        <authorList>
            <person name="Mattarelli P."/>
            <person name="Modesto M."/>
            <person name="Bonetti A."/>
            <person name="Puglisi E."/>
            <person name="Morelli L."/>
        </authorList>
    </citation>
    <scope>NUCLEOTIDE SEQUENCE [LARGE SCALE GENOMIC DNA]</scope>
    <source>
        <strain evidence="4">TRED</strain>
    </source>
</reference>
<dbReference type="PANTHER" id="PTHR34351:SF1">
    <property type="entry name" value="SLR1927 PROTEIN"/>
    <property type="match status" value="1"/>
</dbReference>
<dbReference type="Proteomes" id="UP000228755">
    <property type="component" value="Unassembled WGS sequence"/>
</dbReference>
<dbReference type="RefSeq" id="WP_100496812.1">
    <property type="nucleotide sequence ID" value="NZ_PGLQ01000005.1"/>
</dbReference>
<sequence>MAFSSAFTASRHRRAGRTLTRLYRRVRRLLTAYVSPLGWAVTGAGVACLVAFLIVGWHELLAFACVSAVMMCAAILLSLGNTRFHASIEVSSRRVTAGDTVSVIVGIDNAGKTPTATARGDLPIGQVHERFHIPMLAPGQSKQTNVEFRAISRALLTVGPLRIRKGDPFGLIRHEKELAEHITVFIHPKTVRLNPLNAGVPRDLEGQPSGQIVDDDLDFYGLREYEPGDDVRNVHWLSSAKTGSLMIRQYEATRRTDTSVTIDINPDDYTTGEEFELAVSIHSSIGVQCLLQDRPLFAHAGDAHAQPRNAMAFLDDASAIEPDREDNPNLAESTLKHSPDASFYFFTVGSLKNLDHIKRMTLALPRSARCVVLQANAGANRGIRRFANFTLATIGELDDLPMIMGVLA</sequence>
<dbReference type="AlphaFoldDB" id="A0A2M9HPF6"/>
<accession>A0A2M9HPF6</accession>
<evidence type="ECO:0000313" key="3">
    <source>
        <dbReference type="EMBL" id="PJM78694.1"/>
    </source>
</evidence>
<dbReference type="Pfam" id="PF01882">
    <property type="entry name" value="DUF58"/>
    <property type="match status" value="1"/>
</dbReference>
<organism evidence="3 4">
    <name type="scientific">Bifidobacterium scaligerum</name>
    <dbReference type="NCBI Taxonomy" id="2052656"/>
    <lineage>
        <taxon>Bacteria</taxon>
        <taxon>Bacillati</taxon>
        <taxon>Actinomycetota</taxon>
        <taxon>Actinomycetes</taxon>
        <taxon>Bifidobacteriales</taxon>
        <taxon>Bifidobacteriaceae</taxon>
        <taxon>Bifidobacterium</taxon>
    </lineage>
</organism>
<dbReference type="InterPro" id="IPR002881">
    <property type="entry name" value="DUF58"/>
</dbReference>
<keyword evidence="1" id="KW-0812">Transmembrane</keyword>
<feature type="transmembrane region" description="Helical" evidence="1">
    <location>
        <begin position="30"/>
        <end position="54"/>
    </location>
</feature>
<proteinExistence type="predicted"/>
<dbReference type="OrthoDB" id="9812729at2"/>
<evidence type="ECO:0000313" key="4">
    <source>
        <dbReference type="Proteomes" id="UP000228755"/>
    </source>
</evidence>
<feature type="transmembrane region" description="Helical" evidence="1">
    <location>
        <begin position="60"/>
        <end position="79"/>
    </location>
</feature>
<gene>
    <name evidence="3" type="ORF">CUU80_08130</name>
</gene>
<protein>
    <submittedName>
        <fullName evidence="3">DUF58 domain-containing protein</fullName>
    </submittedName>
</protein>
<feature type="domain" description="DUF58" evidence="2">
    <location>
        <begin position="222"/>
        <end position="271"/>
    </location>
</feature>
<keyword evidence="4" id="KW-1185">Reference proteome</keyword>
<comment type="caution">
    <text evidence="3">The sequence shown here is derived from an EMBL/GenBank/DDBJ whole genome shotgun (WGS) entry which is preliminary data.</text>
</comment>
<keyword evidence="1" id="KW-0472">Membrane</keyword>
<evidence type="ECO:0000259" key="2">
    <source>
        <dbReference type="Pfam" id="PF01882"/>
    </source>
</evidence>
<dbReference type="PANTHER" id="PTHR34351">
    <property type="entry name" value="SLR1927 PROTEIN-RELATED"/>
    <property type="match status" value="1"/>
</dbReference>
<keyword evidence="1" id="KW-1133">Transmembrane helix</keyword>
<name>A0A2M9HPF6_9BIFI</name>
<evidence type="ECO:0000256" key="1">
    <source>
        <dbReference type="SAM" id="Phobius"/>
    </source>
</evidence>
<dbReference type="EMBL" id="PGLQ01000005">
    <property type="protein sequence ID" value="PJM78694.1"/>
    <property type="molecule type" value="Genomic_DNA"/>
</dbReference>